<keyword evidence="1" id="KW-0040">ANK repeat</keyword>
<dbReference type="RefSeq" id="XP_001554405.2">
    <property type="nucleotide sequence ID" value="XM_001554355.2"/>
</dbReference>
<evidence type="ECO:0000259" key="2">
    <source>
        <dbReference type="Pfam" id="PF06985"/>
    </source>
</evidence>
<evidence type="ECO:0000313" key="4">
    <source>
        <dbReference type="Proteomes" id="UP000001798"/>
    </source>
</evidence>
<reference evidence="3 4" key="1">
    <citation type="journal article" date="2011" name="PLoS Genet.">
        <title>Genomic analysis of the necrotrophic fungal pathogens Sclerotinia sclerotiorum and Botrytis cinerea.</title>
        <authorList>
            <person name="Amselem J."/>
            <person name="Cuomo C.A."/>
            <person name="van Kan J.A."/>
            <person name="Viaud M."/>
            <person name="Benito E.P."/>
            <person name="Couloux A."/>
            <person name="Coutinho P.M."/>
            <person name="de Vries R.P."/>
            <person name="Dyer P.S."/>
            <person name="Fillinger S."/>
            <person name="Fournier E."/>
            <person name="Gout L."/>
            <person name="Hahn M."/>
            <person name="Kohn L."/>
            <person name="Lapalu N."/>
            <person name="Plummer K.M."/>
            <person name="Pradier J.M."/>
            <person name="Quevillon E."/>
            <person name="Sharon A."/>
            <person name="Simon A."/>
            <person name="ten Have A."/>
            <person name="Tudzynski B."/>
            <person name="Tudzynski P."/>
            <person name="Wincker P."/>
            <person name="Andrew M."/>
            <person name="Anthouard V."/>
            <person name="Beever R.E."/>
            <person name="Beffa R."/>
            <person name="Benoit I."/>
            <person name="Bouzid O."/>
            <person name="Brault B."/>
            <person name="Chen Z."/>
            <person name="Choquer M."/>
            <person name="Collemare J."/>
            <person name="Cotton P."/>
            <person name="Danchin E.G."/>
            <person name="Da Silva C."/>
            <person name="Gautier A."/>
            <person name="Giraud C."/>
            <person name="Giraud T."/>
            <person name="Gonzalez C."/>
            <person name="Grossetete S."/>
            <person name="Guldener U."/>
            <person name="Henrissat B."/>
            <person name="Howlett B.J."/>
            <person name="Kodira C."/>
            <person name="Kretschmer M."/>
            <person name="Lappartient A."/>
            <person name="Leroch M."/>
            <person name="Levis C."/>
            <person name="Mauceli E."/>
            <person name="Neuveglise C."/>
            <person name="Oeser B."/>
            <person name="Pearson M."/>
            <person name="Poulain J."/>
            <person name="Poussereau N."/>
            <person name="Quesneville H."/>
            <person name="Rascle C."/>
            <person name="Schumacher J."/>
            <person name="Segurens B."/>
            <person name="Sexton A."/>
            <person name="Silva E."/>
            <person name="Sirven C."/>
            <person name="Soanes D.M."/>
            <person name="Talbot N.J."/>
            <person name="Templeton M."/>
            <person name="Yandava C."/>
            <person name="Yarden O."/>
            <person name="Zeng Q."/>
            <person name="Rollins J.A."/>
            <person name="Lebrun M.H."/>
            <person name="Dickman M."/>
        </authorList>
    </citation>
    <scope>NUCLEOTIDE SEQUENCE [LARGE SCALE GENOMIC DNA]</scope>
    <source>
        <strain evidence="3 4">B05.10</strain>
    </source>
</reference>
<dbReference type="Gene3D" id="1.25.40.10">
    <property type="entry name" value="Tetratricopeptide repeat domain"/>
    <property type="match status" value="1"/>
</dbReference>
<dbReference type="PANTHER" id="PTHR24148:SF78">
    <property type="entry name" value="HETEROKARYON INCOMPATIBILITY DOMAIN-CONTAINING PROTEIN"/>
    <property type="match status" value="1"/>
</dbReference>
<name>A0A384JE52_BOTFB</name>
<dbReference type="SMART" id="SM00248">
    <property type="entry name" value="ANK"/>
    <property type="match status" value="2"/>
</dbReference>
<dbReference type="SUPFAM" id="SSF48403">
    <property type="entry name" value="Ankyrin repeat"/>
    <property type="match status" value="1"/>
</dbReference>
<dbReference type="Pfam" id="PF12796">
    <property type="entry name" value="Ank_2"/>
    <property type="match status" value="1"/>
</dbReference>
<dbReference type="InterPro" id="IPR002110">
    <property type="entry name" value="Ankyrin_rpt"/>
</dbReference>
<dbReference type="Gene3D" id="1.20.5.340">
    <property type="match status" value="7"/>
</dbReference>
<reference evidence="3 4" key="3">
    <citation type="journal article" date="2017" name="Mol. Plant Pathol.">
        <title>A gapless genome sequence of the fungus Botrytis cinerea.</title>
        <authorList>
            <person name="Van Kan J.A."/>
            <person name="Stassen J.H."/>
            <person name="Mosbach A."/>
            <person name="Van Der Lee T.A."/>
            <person name="Faino L."/>
            <person name="Farmer A.D."/>
            <person name="Papasotiriou D.G."/>
            <person name="Zhou S."/>
            <person name="Seidl M.F."/>
            <person name="Cottam E."/>
            <person name="Edel D."/>
            <person name="Hahn M."/>
            <person name="Schwartz D.C."/>
            <person name="Dietrich R.A."/>
            <person name="Widdison S."/>
            <person name="Scalliet G."/>
        </authorList>
    </citation>
    <scope>NUCLEOTIDE SEQUENCE [LARGE SCALE GENOMIC DNA]</scope>
    <source>
        <strain evidence="3 4">B05.10</strain>
    </source>
</reference>
<proteinExistence type="predicted"/>
<dbReference type="KEGG" id="bfu:BCIN_04g00930"/>
<protein>
    <recommendedName>
        <fullName evidence="2">Heterokaryon incompatibility domain-containing protein</fullName>
    </recommendedName>
</protein>
<dbReference type="Gene3D" id="1.25.40.20">
    <property type="entry name" value="Ankyrin repeat-containing domain"/>
    <property type="match status" value="1"/>
</dbReference>
<dbReference type="InterPro" id="IPR036770">
    <property type="entry name" value="Ankyrin_rpt-contain_sf"/>
</dbReference>
<dbReference type="Pfam" id="PF06985">
    <property type="entry name" value="HET"/>
    <property type="match status" value="1"/>
</dbReference>
<dbReference type="InterPro" id="IPR011990">
    <property type="entry name" value="TPR-like_helical_dom_sf"/>
</dbReference>
<dbReference type="AlphaFoldDB" id="A0A384JE52"/>
<dbReference type="EMBL" id="CP009808">
    <property type="protein sequence ID" value="ATZ48878.1"/>
    <property type="molecule type" value="Genomic_DNA"/>
</dbReference>
<dbReference type="GeneID" id="5435000"/>
<reference evidence="3 4" key="2">
    <citation type="journal article" date="2012" name="Eukaryot. Cell">
        <title>Genome update of Botrytis cinerea strains B05.10 and T4.</title>
        <authorList>
            <person name="Staats M."/>
            <person name="van Kan J.A."/>
        </authorList>
    </citation>
    <scope>NUCLEOTIDE SEQUENCE [LARGE SCALE GENOMIC DNA]</scope>
    <source>
        <strain evidence="3 4">B05.10</strain>
    </source>
</reference>
<dbReference type="VEuPathDB" id="FungiDB:Bcin04g00930"/>
<dbReference type="Pfam" id="PF23397">
    <property type="entry name" value="DUF7104"/>
    <property type="match status" value="16"/>
</dbReference>
<feature type="domain" description="Heterokaryon incompatibility" evidence="2">
    <location>
        <begin position="50"/>
        <end position="182"/>
    </location>
</feature>
<gene>
    <name evidence="3" type="ORF">BCIN_04g00930</name>
</gene>
<dbReference type="Proteomes" id="UP000001798">
    <property type="component" value="Chromosome 4"/>
</dbReference>
<keyword evidence="4" id="KW-1185">Reference proteome</keyword>
<dbReference type="InterPro" id="IPR010730">
    <property type="entry name" value="HET"/>
</dbReference>
<feature type="repeat" description="ANK" evidence="1">
    <location>
        <begin position="1204"/>
        <end position="1236"/>
    </location>
</feature>
<sequence>MSHYYGTSSLRDTNTIRLLCLMPSEALTASIECRLHIYPLEKANKATHIYQALSYVWGVSETLRSVFIDKQPLPVTANLHAALLQLRDRTFERIIWVDAICINQKDEEEKSHQIGLMAKIFGLADRVIVYLGEAADDSDQALKIIRGVEDELMDPSSSKENEKRILELLKRPWFQRIWVLQEVGLARRILIICGSARINGYTFCSGIGKLRFLDEDHLGLQSLVRPTIYLIRGAIFRPEYTFDLLSDISLGELMDMYHSHKATIRHDKVYALLSMSSDGLNSADLLPDYKLPWKTLLQRLVKFILNEKVNVETWDDREISIIKSYGFVLGHISSTKIDDTQYHKQYMNIVFNDTPISLWYREEYGTTWILQASAQIVRPGDLVCLLHGASKPAIIRACKDHFTIIMMAVTLRQRIKVENKYLSQQPSASTHGFSYDFLLVWNWETIPENLRYQARYKDSTEINSLVPEYLESDELKAIRSIDMALALGGTQNYENTQTTMIDTIEDSEQMLGKENLHLLSLKDGLALVHKIQGRWKEAEILFLEVIQIRQDLQGAYHPDTLSSKAKLVGTYIDQNQWENEAVKNMLTRLTDKIRDDNQIEEENIIQIVRLSHKNILHILLGLKRENVIVTEEVVKAVAGNSRSGKEIMMLLLEERGAEVEITEEVVKAAAGNWKSGKEIMMLLLEKREAKVVITEEVVKVVAGQFDERVMMLLLEKGGVEVVITEEVVKAAVGNERRGEEIMMLLFEKRGAEIKITEKVVKAAAGNKSSGKEIMMLLFEKRWAEVVIMEQMVKAAAGNEYSGKEVLMLLLEKRGAELVITEEVVKAVAGRFDECVLMLLLEKRGAEVVITEEVIKAAAGNWKSGKEIMILLFEKRGAELVFTEEVIKAAAGNWKSGKEIMMLLFEKRGAEIKITEKVVKVAAGNKSSGEEIMMLLFEKRGAELVITEEVIKAAVGNWKSGKEIMMLLFEKRGAEIEITEKVVKVAAGNKSSGEEIMMLLLEKRGAEVVITEEVVKAAAGNWKSGKEIMMLLLEKREAKVVITEEVVKVVAGQFDERVMMLLLEKGGVEVVITEEVVKAAVWNERRGEEIMMLLLEKRGAEVIITEDILKAAATSGQEQVLHIIDTHLKMLSSREKWFMVAQFYNASKCGEKKKIQSLLKRGVEPDLPNPRKVTPLWIATRYAHIEVVQLLLETKSVNVNVRSVEGRSPIFWAAAHGDEEMFKLLLSAGADPTFVGTDGNTALLVPKRYGHRKIVEMLSAWKQT</sequence>
<dbReference type="PROSITE" id="PS50297">
    <property type="entry name" value="ANK_REP_REGION"/>
    <property type="match status" value="1"/>
</dbReference>
<dbReference type="PROSITE" id="PS50088">
    <property type="entry name" value="ANK_REPEAT"/>
    <property type="match status" value="1"/>
</dbReference>
<dbReference type="InterPro" id="IPR052895">
    <property type="entry name" value="HetReg/Transcr_Mod"/>
</dbReference>
<accession>A0A384JE52</accession>
<dbReference type="PANTHER" id="PTHR24148">
    <property type="entry name" value="ANKYRIN REPEAT DOMAIN-CONTAINING PROTEIN 39 HOMOLOG-RELATED"/>
    <property type="match status" value="1"/>
</dbReference>
<dbReference type="InterPro" id="IPR055530">
    <property type="entry name" value="DUF7104"/>
</dbReference>
<organism evidence="3 4">
    <name type="scientific">Botryotinia fuckeliana (strain B05.10)</name>
    <name type="common">Noble rot fungus</name>
    <name type="synonym">Botrytis cinerea</name>
    <dbReference type="NCBI Taxonomy" id="332648"/>
    <lineage>
        <taxon>Eukaryota</taxon>
        <taxon>Fungi</taxon>
        <taxon>Dikarya</taxon>
        <taxon>Ascomycota</taxon>
        <taxon>Pezizomycotina</taxon>
        <taxon>Leotiomycetes</taxon>
        <taxon>Helotiales</taxon>
        <taxon>Sclerotiniaceae</taxon>
        <taxon>Botrytis</taxon>
    </lineage>
</organism>
<evidence type="ECO:0000256" key="1">
    <source>
        <dbReference type="PROSITE-ProRule" id="PRU00023"/>
    </source>
</evidence>
<evidence type="ECO:0000313" key="3">
    <source>
        <dbReference type="EMBL" id="ATZ48878.1"/>
    </source>
</evidence>
<dbReference type="OrthoDB" id="194358at2759"/>